<name>A0A1G2D2Z9_9BACT</name>
<evidence type="ECO:0008006" key="8">
    <source>
        <dbReference type="Google" id="ProtNLM"/>
    </source>
</evidence>
<feature type="domain" description="FAD/NAD(P)-binding" evidence="4">
    <location>
        <begin position="11"/>
        <end position="319"/>
    </location>
</feature>
<dbReference type="GO" id="GO:0016491">
    <property type="term" value="F:oxidoreductase activity"/>
    <property type="evidence" value="ECO:0007669"/>
    <property type="project" value="InterPro"/>
</dbReference>
<evidence type="ECO:0000259" key="4">
    <source>
        <dbReference type="Pfam" id="PF07992"/>
    </source>
</evidence>
<proteinExistence type="predicted"/>
<evidence type="ECO:0000259" key="5">
    <source>
        <dbReference type="Pfam" id="PF14759"/>
    </source>
</evidence>
<dbReference type="Pfam" id="PF07992">
    <property type="entry name" value="Pyr_redox_2"/>
    <property type="match status" value="1"/>
</dbReference>
<dbReference type="Gene3D" id="3.30.390.30">
    <property type="match status" value="1"/>
</dbReference>
<evidence type="ECO:0000313" key="6">
    <source>
        <dbReference type="EMBL" id="OGZ07852.1"/>
    </source>
</evidence>
<feature type="domain" description="Reductase C-terminal" evidence="5">
    <location>
        <begin position="344"/>
        <end position="426"/>
    </location>
</feature>
<dbReference type="PRINTS" id="PR00368">
    <property type="entry name" value="FADPNR"/>
</dbReference>
<dbReference type="STRING" id="1798661.A3D65_04335"/>
<dbReference type="InterPro" id="IPR036188">
    <property type="entry name" value="FAD/NAD-bd_sf"/>
</dbReference>
<dbReference type="PANTHER" id="PTHR43429">
    <property type="entry name" value="PYRIDINE NUCLEOTIDE-DISULFIDE OXIDOREDUCTASE DOMAIN-CONTAINING"/>
    <property type="match status" value="1"/>
</dbReference>
<evidence type="ECO:0000256" key="1">
    <source>
        <dbReference type="ARBA" id="ARBA00001974"/>
    </source>
</evidence>
<dbReference type="Pfam" id="PF14759">
    <property type="entry name" value="Reductase_C"/>
    <property type="match status" value="1"/>
</dbReference>
<dbReference type="EMBL" id="MHLL01000051">
    <property type="protein sequence ID" value="OGZ07852.1"/>
    <property type="molecule type" value="Genomic_DNA"/>
</dbReference>
<evidence type="ECO:0000313" key="7">
    <source>
        <dbReference type="Proteomes" id="UP000177996"/>
    </source>
</evidence>
<dbReference type="PRINTS" id="PR00469">
    <property type="entry name" value="PNDRDTASEII"/>
</dbReference>
<protein>
    <recommendedName>
        <fullName evidence="8">FAD/NAD(P)-binding domain-containing protein</fullName>
    </recommendedName>
</protein>
<dbReference type="PANTHER" id="PTHR43429:SF3">
    <property type="entry name" value="NITRITE REDUCTASE [NAD(P)H]"/>
    <property type="match status" value="1"/>
</dbReference>
<keyword evidence="2" id="KW-0285">Flavoprotein</keyword>
<dbReference type="Gene3D" id="3.50.50.60">
    <property type="entry name" value="FAD/NAD(P)-binding domain"/>
    <property type="match status" value="2"/>
</dbReference>
<evidence type="ECO:0000256" key="3">
    <source>
        <dbReference type="ARBA" id="ARBA00022827"/>
    </source>
</evidence>
<reference evidence="6 7" key="1">
    <citation type="journal article" date="2016" name="Nat. Commun.">
        <title>Thousands of microbial genomes shed light on interconnected biogeochemical processes in an aquifer system.</title>
        <authorList>
            <person name="Anantharaman K."/>
            <person name="Brown C.T."/>
            <person name="Hug L.A."/>
            <person name="Sharon I."/>
            <person name="Castelle C.J."/>
            <person name="Probst A.J."/>
            <person name="Thomas B.C."/>
            <person name="Singh A."/>
            <person name="Wilkins M.J."/>
            <person name="Karaoz U."/>
            <person name="Brodie E.L."/>
            <person name="Williams K.H."/>
            <person name="Hubbard S.S."/>
            <person name="Banfield J.F."/>
        </authorList>
    </citation>
    <scope>NUCLEOTIDE SEQUENCE [LARGE SCALE GENOMIC DNA]</scope>
</reference>
<accession>A0A1G2D2Z9</accession>
<dbReference type="Proteomes" id="UP000177996">
    <property type="component" value="Unassembled WGS sequence"/>
</dbReference>
<comment type="caution">
    <text evidence="6">The sequence shown here is derived from an EMBL/GenBank/DDBJ whole genome shotgun (WGS) entry which is preliminary data.</text>
</comment>
<dbReference type="AlphaFoldDB" id="A0A1G2D2Z9"/>
<evidence type="ECO:0000256" key="2">
    <source>
        <dbReference type="ARBA" id="ARBA00022630"/>
    </source>
</evidence>
<dbReference type="InterPro" id="IPR050260">
    <property type="entry name" value="FAD-bd_OxRdtase"/>
</dbReference>
<gene>
    <name evidence="6" type="ORF">A3D65_04335</name>
</gene>
<organism evidence="6 7">
    <name type="scientific">Candidatus Lloydbacteria bacterium RIFCSPHIGHO2_02_FULL_50_13</name>
    <dbReference type="NCBI Taxonomy" id="1798661"/>
    <lineage>
        <taxon>Bacteria</taxon>
        <taxon>Candidatus Lloydiibacteriota</taxon>
    </lineage>
</organism>
<comment type="cofactor">
    <cofactor evidence="1">
        <name>FAD</name>
        <dbReference type="ChEBI" id="CHEBI:57692"/>
    </cofactor>
</comment>
<dbReference type="SUPFAM" id="SSF51905">
    <property type="entry name" value="FAD/NAD(P)-binding domain"/>
    <property type="match status" value="1"/>
</dbReference>
<dbReference type="SUPFAM" id="SSF55424">
    <property type="entry name" value="FAD/NAD-linked reductases, dimerisation (C-terminal) domain"/>
    <property type="match status" value="1"/>
</dbReference>
<sequence length="428" mass="47264">MPQVKPSHQYRFLIVGGGVAGTTASELLRKREPQATIGIVTDEPYRLYSRVLLSKPAFLTGVQHVDTAWLKTDQWYRENKIDLMVAVSAHELDPETKTVRLSNGDILGYEKLLLAIGTHSRPWYVPGRDKNGVHNLRTLDDAKGIIDDLAEGKKHAVMIGSSCVTYEVADILRSKGIEVTEIMRERYFWEPTLSKEEAEITEGRLVERGVTLLPETEVTELLGDAEVTGVVLKDKHTITCGGDGRTINCDAVFAFIGIVLPVEWLTSSGIALEHGIVTNEFLETSLPDVYAAGDCARYKDTILEDSVIMGSWMNAVKHGEVAARNMLGDKKPFAMVSFHSSHGFGDMISFAGDGRMRPDREYIMRGSVAERKLGRIILRGDRIVGATMVNRTPELATLVKLISLKIDVSDKKAALADVNVDLKTLLSQ</sequence>
<keyword evidence="3" id="KW-0274">FAD</keyword>
<dbReference type="InterPro" id="IPR023753">
    <property type="entry name" value="FAD/NAD-binding_dom"/>
</dbReference>
<dbReference type="InterPro" id="IPR028202">
    <property type="entry name" value="Reductase_C"/>
</dbReference>
<dbReference type="InterPro" id="IPR016156">
    <property type="entry name" value="FAD/NAD-linked_Rdtase_dimer_sf"/>
</dbReference>